<evidence type="ECO:0000313" key="2">
    <source>
        <dbReference type="Proteomes" id="UP001597546"/>
    </source>
</evidence>
<protein>
    <submittedName>
        <fullName evidence="1">Uncharacterized protein</fullName>
    </submittedName>
</protein>
<evidence type="ECO:0000313" key="1">
    <source>
        <dbReference type="EMBL" id="MFD2732224.1"/>
    </source>
</evidence>
<dbReference type="Proteomes" id="UP001597546">
    <property type="component" value="Unassembled WGS sequence"/>
</dbReference>
<gene>
    <name evidence="1" type="ORF">ACFSSE_10970</name>
</gene>
<organism evidence="1 2">
    <name type="scientific">Pedobacter alpinus</name>
    <dbReference type="NCBI Taxonomy" id="1590643"/>
    <lineage>
        <taxon>Bacteria</taxon>
        <taxon>Pseudomonadati</taxon>
        <taxon>Bacteroidota</taxon>
        <taxon>Sphingobacteriia</taxon>
        <taxon>Sphingobacteriales</taxon>
        <taxon>Sphingobacteriaceae</taxon>
        <taxon>Pedobacter</taxon>
    </lineage>
</organism>
<proteinExistence type="predicted"/>
<comment type="caution">
    <text evidence="1">The sequence shown here is derived from an EMBL/GenBank/DDBJ whole genome shotgun (WGS) entry which is preliminary data.</text>
</comment>
<dbReference type="EMBL" id="JBHULV010000037">
    <property type="protein sequence ID" value="MFD2732224.1"/>
    <property type="molecule type" value="Genomic_DNA"/>
</dbReference>
<sequence>MNLYINYQFNFGNNIHKQVEGLGAESLDPLLQELEKLLQNVSAASLKETLFKLLMEYMVKHGEPARKDLKEVYILLEFLKQMGEVQAKLLGK</sequence>
<accession>A0ABW5TTL6</accession>
<keyword evidence="2" id="KW-1185">Reference proteome</keyword>
<dbReference type="RefSeq" id="WP_379044694.1">
    <property type="nucleotide sequence ID" value="NZ_JBHSKW010000046.1"/>
</dbReference>
<name>A0ABW5TTL6_9SPHI</name>
<reference evidence="2" key="1">
    <citation type="journal article" date="2019" name="Int. J. Syst. Evol. Microbiol.">
        <title>The Global Catalogue of Microorganisms (GCM) 10K type strain sequencing project: providing services to taxonomists for standard genome sequencing and annotation.</title>
        <authorList>
            <consortium name="The Broad Institute Genomics Platform"/>
            <consortium name="The Broad Institute Genome Sequencing Center for Infectious Disease"/>
            <person name="Wu L."/>
            <person name="Ma J."/>
        </authorList>
    </citation>
    <scope>NUCLEOTIDE SEQUENCE [LARGE SCALE GENOMIC DNA]</scope>
    <source>
        <strain evidence="2">KCTC 42456</strain>
    </source>
</reference>